<evidence type="ECO:0000256" key="2">
    <source>
        <dbReference type="ARBA" id="ARBA00022692"/>
    </source>
</evidence>
<evidence type="ECO:0000313" key="7">
    <source>
        <dbReference type="EMBL" id="TRZ38518.1"/>
    </source>
</evidence>
<evidence type="ECO:0000256" key="3">
    <source>
        <dbReference type="ARBA" id="ARBA00022989"/>
    </source>
</evidence>
<keyword evidence="2 6" id="KW-0812">Transmembrane</keyword>
<gene>
    <name evidence="7" type="ORF">CEQ21_24340</name>
</gene>
<dbReference type="EMBL" id="RIBP01000004">
    <property type="protein sequence ID" value="TRZ38518.1"/>
    <property type="molecule type" value="Genomic_DNA"/>
</dbReference>
<protein>
    <submittedName>
        <fullName evidence="7">Holin</fullName>
    </submittedName>
</protein>
<evidence type="ECO:0000256" key="1">
    <source>
        <dbReference type="ARBA" id="ARBA00004141"/>
    </source>
</evidence>
<name>A0A553SNG5_NIACI</name>
<evidence type="ECO:0000313" key="8">
    <source>
        <dbReference type="Proteomes" id="UP000319837"/>
    </source>
</evidence>
<accession>A0A553SNG5</accession>
<keyword evidence="3 6" id="KW-1133">Transmembrane helix</keyword>
<keyword evidence="4 6" id="KW-0472">Membrane</keyword>
<evidence type="ECO:0000256" key="4">
    <source>
        <dbReference type="ARBA" id="ARBA00023136"/>
    </source>
</evidence>
<feature type="transmembrane region" description="Helical" evidence="6">
    <location>
        <begin position="47"/>
        <end position="65"/>
    </location>
</feature>
<comment type="caution">
    <text evidence="7">The sequence shown here is derived from an EMBL/GenBank/DDBJ whole genome shotgun (WGS) entry which is preliminary data.</text>
</comment>
<evidence type="ECO:0000256" key="6">
    <source>
        <dbReference type="SAM" id="Phobius"/>
    </source>
</evidence>
<comment type="subcellular location">
    <subcellularLocation>
        <location evidence="1">Membrane</location>
        <topology evidence="1">Multi-pass membrane protein</topology>
    </subcellularLocation>
</comment>
<sequence>MRERIAVFSYKEIFNIGELFNVKIGAAAFLASGVGGFLSWLYGGTTYNLMCMSALILVIAFDWISGSVASKKDGTYASVYGLQGLARTLVMLLLPVFGVLMDNIFRTPNIVFFLFWGGLLYHTLNSMTANFTRAGWDKLIPNWAIESVSSEIKSKIQRANSRVIIPEETNNDSKE</sequence>
<comment type="similarity">
    <text evidence="5">Belongs to the bacteriophage holin family. Cp-1 holin subfamily.</text>
</comment>
<dbReference type="GO" id="GO:0016020">
    <property type="term" value="C:membrane"/>
    <property type="evidence" value="ECO:0007669"/>
    <property type="project" value="UniProtKB-SubCell"/>
</dbReference>
<feature type="transmembrane region" description="Helical" evidence="6">
    <location>
        <begin position="104"/>
        <end position="124"/>
    </location>
</feature>
<dbReference type="Proteomes" id="UP000319837">
    <property type="component" value="Unassembled WGS sequence"/>
</dbReference>
<evidence type="ECO:0000256" key="5">
    <source>
        <dbReference type="ARBA" id="ARBA00023600"/>
    </source>
</evidence>
<dbReference type="InterPro" id="IPR006480">
    <property type="entry name" value="Phage_holin_4_1"/>
</dbReference>
<feature type="transmembrane region" description="Helical" evidence="6">
    <location>
        <begin position="20"/>
        <end position="41"/>
    </location>
</feature>
<dbReference type="Pfam" id="PF05105">
    <property type="entry name" value="Phage_holin_4_1"/>
    <property type="match status" value="1"/>
</dbReference>
<proteinExistence type="inferred from homology"/>
<reference evidence="8" key="1">
    <citation type="submission" date="2018-10" db="EMBL/GenBank/DDBJ databases">
        <title>FDA dAtabase for Regulatory Grade micrObial Sequences (FDA-ARGOS): Supporting development and validation of Infectious Disease Dx tests.</title>
        <authorList>
            <person name="Minogue T."/>
            <person name="Wolcott M."/>
            <person name="Wasieloski L."/>
            <person name="Aguilar W."/>
            <person name="Moore D."/>
            <person name="Tallon L."/>
            <person name="Sadzewicz L."/>
            <person name="Sengamalay N."/>
            <person name="Ott S."/>
            <person name="Godinez A."/>
            <person name="Nagaraj S."/>
            <person name="Vavikolanu K."/>
            <person name="Vyas G."/>
            <person name="Nadendla S."/>
            <person name="George J."/>
            <person name="Sichtig H."/>
        </authorList>
    </citation>
    <scope>NUCLEOTIDE SEQUENCE [LARGE SCALE GENOMIC DNA]</scope>
    <source>
        <strain evidence="8">FDAARGOS_343</strain>
    </source>
</reference>
<dbReference type="AlphaFoldDB" id="A0A553SNG5"/>
<feature type="transmembrane region" description="Helical" evidence="6">
    <location>
        <begin position="77"/>
        <end position="98"/>
    </location>
</feature>
<organism evidence="7 8">
    <name type="scientific">Niallia circulans</name>
    <name type="common">Bacillus circulans</name>
    <dbReference type="NCBI Taxonomy" id="1397"/>
    <lineage>
        <taxon>Bacteria</taxon>
        <taxon>Bacillati</taxon>
        <taxon>Bacillota</taxon>
        <taxon>Bacilli</taxon>
        <taxon>Bacillales</taxon>
        <taxon>Bacillaceae</taxon>
        <taxon>Niallia</taxon>
    </lineage>
</organism>